<dbReference type="EMBL" id="APAU02000357">
    <property type="protein sequence ID" value="EUB54075.1"/>
    <property type="molecule type" value="Genomic_DNA"/>
</dbReference>
<organism evidence="1 2">
    <name type="scientific">Echinococcus granulosus</name>
    <name type="common">Hydatid tapeworm</name>
    <dbReference type="NCBI Taxonomy" id="6210"/>
    <lineage>
        <taxon>Eukaryota</taxon>
        <taxon>Metazoa</taxon>
        <taxon>Spiralia</taxon>
        <taxon>Lophotrochozoa</taxon>
        <taxon>Platyhelminthes</taxon>
        <taxon>Cestoda</taxon>
        <taxon>Eucestoda</taxon>
        <taxon>Cyclophyllidea</taxon>
        <taxon>Taeniidae</taxon>
        <taxon>Echinococcus</taxon>
        <taxon>Echinococcus granulosus group</taxon>
    </lineage>
</organism>
<protein>
    <submittedName>
        <fullName evidence="1">Uncharacterized protein</fullName>
    </submittedName>
</protein>
<dbReference type="GeneID" id="36346782"/>
<dbReference type="KEGG" id="egl:EGR_11067"/>
<dbReference type="AlphaFoldDB" id="W6TZ59"/>
<evidence type="ECO:0000313" key="1">
    <source>
        <dbReference type="EMBL" id="EUB54075.1"/>
    </source>
</evidence>
<reference evidence="1 2" key="1">
    <citation type="journal article" date="2013" name="Nat. Genet.">
        <title>The genome of the hydatid tapeworm Echinococcus granulosus.</title>
        <authorList>
            <person name="Zheng H."/>
            <person name="Zhang W."/>
            <person name="Zhang L."/>
            <person name="Zhang Z."/>
            <person name="Li J."/>
            <person name="Lu G."/>
            <person name="Zhu Y."/>
            <person name="Wang Y."/>
            <person name="Huang Y."/>
            <person name="Liu J."/>
            <person name="Kang H."/>
            <person name="Chen J."/>
            <person name="Wang L."/>
            <person name="Chen A."/>
            <person name="Yu S."/>
            <person name="Gao Z."/>
            <person name="Jin L."/>
            <person name="Gu W."/>
            <person name="Wang Z."/>
            <person name="Zhao L."/>
            <person name="Shi B."/>
            <person name="Wen H."/>
            <person name="Lin R."/>
            <person name="Jones M.K."/>
            <person name="Brejova B."/>
            <person name="Vinar T."/>
            <person name="Zhao G."/>
            <person name="McManus D.P."/>
            <person name="Chen Z."/>
            <person name="Zhou Y."/>
            <person name="Wang S."/>
        </authorList>
    </citation>
    <scope>NUCLEOTIDE SEQUENCE [LARGE SCALE GENOMIC DNA]</scope>
</reference>
<sequence>MLLTTTIPEPLPWEFTDLGPKAHPSLIMFPPPHSLLVIFDWQMAAAFASANT</sequence>
<dbReference type="Proteomes" id="UP000019149">
    <property type="component" value="Unassembled WGS sequence"/>
</dbReference>
<evidence type="ECO:0000313" key="2">
    <source>
        <dbReference type="Proteomes" id="UP000019149"/>
    </source>
</evidence>
<keyword evidence="2" id="KW-1185">Reference proteome</keyword>
<dbReference type="CTD" id="36346782"/>
<dbReference type="RefSeq" id="XP_024345271.1">
    <property type="nucleotide sequence ID" value="XM_024500316.1"/>
</dbReference>
<name>W6TZ59_ECHGR</name>
<accession>W6TZ59</accession>
<proteinExistence type="predicted"/>
<comment type="caution">
    <text evidence="1">The sequence shown here is derived from an EMBL/GenBank/DDBJ whole genome shotgun (WGS) entry which is preliminary data.</text>
</comment>
<gene>
    <name evidence="1" type="ORF">EGR_11067</name>
</gene>